<dbReference type="InterPro" id="IPR025711">
    <property type="entry name" value="PepSY"/>
</dbReference>
<sequence>MKFLLYPLGILAVFSIFCVAQADDDRQTAIELLKSGQIVSVEVLLKKVQSEFPGHILKIKLDDEDDAPSGWVYETKLLREDGVVMEIEYDAKSLEIVKVEKGKQKKDHRK</sequence>
<comment type="caution">
    <text evidence="3">The sequence shown here is derived from an EMBL/GenBank/DDBJ whole genome shotgun (WGS) entry which is preliminary data.</text>
</comment>
<keyword evidence="4" id="KW-1185">Reference proteome</keyword>
<reference evidence="3" key="2">
    <citation type="submission" date="2020-09" db="EMBL/GenBank/DDBJ databases">
        <authorList>
            <person name="Sun Q."/>
            <person name="Zhou Y."/>
        </authorList>
    </citation>
    <scope>NUCLEOTIDE SEQUENCE</scope>
    <source>
        <strain evidence="3">CGMCC 1.15254</strain>
    </source>
</reference>
<proteinExistence type="predicted"/>
<dbReference type="EMBL" id="BMHV01000017">
    <property type="protein sequence ID" value="GGF69071.1"/>
    <property type="molecule type" value="Genomic_DNA"/>
</dbReference>
<dbReference type="Pfam" id="PF03413">
    <property type="entry name" value="PepSY"/>
    <property type="match status" value="1"/>
</dbReference>
<dbReference type="Proteomes" id="UP000632498">
    <property type="component" value="Unassembled WGS sequence"/>
</dbReference>
<feature type="signal peptide" evidence="1">
    <location>
        <begin position="1"/>
        <end position="22"/>
    </location>
</feature>
<dbReference type="Gene3D" id="3.10.450.40">
    <property type="match status" value="1"/>
</dbReference>
<evidence type="ECO:0000256" key="1">
    <source>
        <dbReference type="SAM" id="SignalP"/>
    </source>
</evidence>
<gene>
    <name evidence="3" type="ORF">GCM10011332_24060</name>
</gene>
<feature type="domain" description="PepSY" evidence="2">
    <location>
        <begin position="39"/>
        <end position="100"/>
    </location>
</feature>
<feature type="chain" id="PRO_5037366812" description="PepSY domain-containing protein" evidence="1">
    <location>
        <begin position="23"/>
        <end position="110"/>
    </location>
</feature>
<dbReference type="AlphaFoldDB" id="A0A917FEW8"/>
<organism evidence="3 4">
    <name type="scientific">Terasakiella brassicae</name>
    <dbReference type="NCBI Taxonomy" id="1634917"/>
    <lineage>
        <taxon>Bacteria</taxon>
        <taxon>Pseudomonadati</taxon>
        <taxon>Pseudomonadota</taxon>
        <taxon>Alphaproteobacteria</taxon>
        <taxon>Rhodospirillales</taxon>
        <taxon>Terasakiellaceae</taxon>
        <taxon>Terasakiella</taxon>
    </lineage>
</organism>
<protein>
    <recommendedName>
        <fullName evidence="2">PepSY domain-containing protein</fullName>
    </recommendedName>
</protein>
<evidence type="ECO:0000313" key="4">
    <source>
        <dbReference type="Proteomes" id="UP000632498"/>
    </source>
</evidence>
<dbReference type="RefSeq" id="WP_188665483.1">
    <property type="nucleotide sequence ID" value="NZ_BMHV01000017.1"/>
</dbReference>
<reference evidence="3" key="1">
    <citation type="journal article" date="2014" name="Int. J. Syst. Evol. Microbiol.">
        <title>Complete genome sequence of Corynebacterium casei LMG S-19264T (=DSM 44701T), isolated from a smear-ripened cheese.</title>
        <authorList>
            <consortium name="US DOE Joint Genome Institute (JGI-PGF)"/>
            <person name="Walter F."/>
            <person name="Albersmeier A."/>
            <person name="Kalinowski J."/>
            <person name="Ruckert C."/>
        </authorList>
    </citation>
    <scope>NUCLEOTIDE SEQUENCE</scope>
    <source>
        <strain evidence="3">CGMCC 1.15254</strain>
    </source>
</reference>
<evidence type="ECO:0000313" key="3">
    <source>
        <dbReference type="EMBL" id="GGF69071.1"/>
    </source>
</evidence>
<evidence type="ECO:0000259" key="2">
    <source>
        <dbReference type="Pfam" id="PF03413"/>
    </source>
</evidence>
<name>A0A917FEW8_9PROT</name>
<accession>A0A917FEW8</accession>
<keyword evidence="1" id="KW-0732">Signal</keyword>